<feature type="region of interest" description="Disordered" evidence="6">
    <location>
        <begin position="1015"/>
        <end position="1044"/>
    </location>
</feature>
<feature type="compositionally biased region" description="Low complexity" evidence="6">
    <location>
        <begin position="207"/>
        <end position="219"/>
    </location>
</feature>
<evidence type="ECO:0008006" key="9">
    <source>
        <dbReference type="Google" id="ProtNLM"/>
    </source>
</evidence>
<feature type="region of interest" description="Disordered" evidence="6">
    <location>
        <begin position="777"/>
        <end position="805"/>
    </location>
</feature>
<evidence type="ECO:0000313" key="7">
    <source>
        <dbReference type="EMBL" id="KAE8262124.1"/>
    </source>
</evidence>
<feature type="compositionally biased region" description="Basic and acidic residues" evidence="6">
    <location>
        <begin position="1"/>
        <end position="10"/>
    </location>
</feature>
<evidence type="ECO:0000256" key="4">
    <source>
        <dbReference type="ARBA" id="ARBA00022833"/>
    </source>
</evidence>
<reference evidence="7" key="2">
    <citation type="journal article" date="2019" name="IMA Fungus">
        <title>Genome sequencing and comparison of five Tilletia species to identify candidate genes for the detection of regulated species infecting wheat.</title>
        <authorList>
            <person name="Nguyen H.D.T."/>
            <person name="Sultana T."/>
            <person name="Kesanakurti P."/>
            <person name="Hambleton S."/>
        </authorList>
    </citation>
    <scope>NUCLEOTIDE SEQUENCE</scope>
    <source>
        <strain evidence="7">DAOMC 236422</strain>
    </source>
</reference>
<feature type="region of interest" description="Disordered" evidence="6">
    <location>
        <begin position="695"/>
        <end position="745"/>
    </location>
</feature>
<dbReference type="InterPro" id="IPR012337">
    <property type="entry name" value="RNaseH-like_sf"/>
</dbReference>
<organism evidence="7 8">
    <name type="scientific">Tilletia walkeri</name>
    <dbReference type="NCBI Taxonomy" id="117179"/>
    <lineage>
        <taxon>Eukaryota</taxon>
        <taxon>Fungi</taxon>
        <taxon>Dikarya</taxon>
        <taxon>Basidiomycota</taxon>
        <taxon>Ustilaginomycotina</taxon>
        <taxon>Exobasidiomycetes</taxon>
        <taxon>Tilletiales</taxon>
        <taxon>Tilletiaceae</taxon>
        <taxon>Tilletia</taxon>
    </lineage>
</organism>
<evidence type="ECO:0000256" key="3">
    <source>
        <dbReference type="ARBA" id="ARBA00022771"/>
    </source>
</evidence>
<dbReference type="AlphaFoldDB" id="A0A8X7N3B3"/>
<feature type="compositionally biased region" description="Low complexity" evidence="6">
    <location>
        <begin position="228"/>
        <end position="242"/>
    </location>
</feature>
<feature type="compositionally biased region" description="Basic and acidic residues" evidence="6">
    <location>
        <begin position="126"/>
        <end position="145"/>
    </location>
</feature>
<dbReference type="GO" id="GO:0008270">
    <property type="term" value="F:zinc ion binding"/>
    <property type="evidence" value="ECO:0007669"/>
    <property type="project" value="UniProtKB-KW"/>
</dbReference>
<feature type="non-terminal residue" evidence="7">
    <location>
        <position position="1044"/>
    </location>
</feature>
<dbReference type="EMBL" id="LWDG02000847">
    <property type="protein sequence ID" value="KAE8262124.1"/>
    <property type="molecule type" value="Genomic_DNA"/>
</dbReference>
<evidence type="ECO:0000256" key="1">
    <source>
        <dbReference type="ARBA" id="ARBA00004123"/>
    </source>
</evidence>
<dbReference type="GO" id="GO:0005634">
    <property type="term" value="C:nucleus"/>
    <property type="evidence" value="ECO:0007669"/>
    <property type="project" value="UniProtKB-SubCell"/>
</dbReference>
<gene>
    <name evidence="7" type="ORF">A4X09_0g7530</name>
</gene>
<keyword evidence="3" id="KW-0863">Zinc-finger</keyword>
<feature type="compositionally biased region" description="Polar residues" evidence="6">
    <location>
        <begin position="111"/>
        <end position="125"/>
    </location>
</feature>
<evidence type="ECO:0000256" key="5">
    <source>
        <dbReference type="ARBA" id="ARBA00023242"/>
    </source>
</evidence>
<feature type="compositionally biased region" description="Low complexity" evidence="6">
    <location>
        <begin position="779"/>
        <end position="802"/>
    </location>
</feature>
<keyword evidence="8" id="KW-1185">Reference proteome</keyword>
<name>A0A8X7N3B3_9BASI</name>
<dbReference type="InterPro" id="IPR052035">
    <property type="entry name" value="ZnF_BED_domain_contain"/>
</dbReference>
<sequence>MLLRGPESRHAPNRLSDSIIESTRSTTPSGGAPSRSNSSSSGGVPGTSAGGSSSKRARDLSPVVGGPPSKMKGADKDETAPSSREPSPATIKTPPSAQPQRPKPIPHKASASASHQGTTAATRTRLQNDRDIDFFTKRTIRRDLENNPPIAAPLEAGSSDDDSEADNWAPALASLAQKASSSSKSAPAKAKASAPVLPRQSATTSKLALPPATTASTAAVEDISGKNQAASPAAASPSAQRSASEEDPISPTRSAAVVDLTTSSPPTPAAPFKSSSRAAKTKSASKITAQLSPDKLGSSSSSPVKKASPSKASPSKKGKGKAAQIGRKHQATSDEPEDALKRAVDAWTKAKDEYTARQKAQAAGQAYTGAVSTSTEKYIYFAKPELKQHPSTGRDEVGVAFSCLCCTPAYVAWRALTDSSTSLLSTHLKTQRSLQGQQQALRLAQGSAASGSIDRFVVKGVLPLLPGSAINNEEPFTKMQARQISVGWVSESARPISILEDRGFKNWLPESRRDLVPAHQTTSKDIHATYTAMQPVIKERLASISGCIHIALDAWSSSNGHSFLGIIGCWQDDGVVQRRVLDMIVLTERHTADNLAKHVASAVRRLGIEDKLWCIVGDNASVNNKMMELLGRDPSLPRFEGESTQIRCMAHVLNLVSEVSISGPPAQLSSIWLTHPTTDVSVCVQAILRPFNKSLTKKGDSTLTDNDIDEEAGEDWSSDDELDEGDGSDKEDDDDEGLGDLTDQDERAISRSLHPAMTEDTVNENLISTALKRRGVAYPSQMSGSSSSTPVTSGSPSPATSPELRVENGTVGVQIKQLAWFARKLRYNTRLRHSFEETCANYECKEPYTLIRDVATRWNSTFEMVQRALQLWDAIVCWQELNIKLIPAKFRIKRSHKGAYEQIVKLLTPLHRATLKLSQSKVSTMAEVIGVFEELDVTLRRFEEDEGKPDVWREAARRGNAVAATYYGLADASDIYYLAVLLHPNLRKPFMRQQSWEQKWIDKAESVLRRTYDAYYQAAPEEPESQPQSTGRSTSTEAPEETYM</sequence>
<protein>
    <recommendedName>
        <fullName evidence="9">AC transposase</fullName>
    </recommendedName>
</protein>
<keyword evidence="4" id="KW-0862">Zinc</keyword>
<evidence type="ECO:0000256" key="2">
    <source>
        <dbReference type="ARBA" id="ARBA00022723"/>
    </source>
</evidence>
<proteinExistence type="predicted"/>
<feature type="compositionally biased region" description="Polar residues" evidence="6">
    <location>
        <begin position="1025"/>
        <end position="1037"/>
    </location>
</feature>
<reference evidence="7" key="1">
    <citation type="submission" date="2016-04" db="EMBL/GenBank/DDBJ databases">
        <authorList>
            <person name="Nguyen H.D."/>
            <person name="Samba Siva P."/>
            <person name="Cullis J."/>
            <person name="Levesque C.A."/>
            <person name="Hambleton S."/>
        </authorList>
    </citation>
    <scope>NUCLEOTIDE SEQUENCE</scope>
    <source>
        <strain evidence="7">DAOMC 236422</strain>
    </source>
</reference>
<feature type="compositionally biased region" description="Low complexity" evidence="6">
    <location>
        <begin position="169"/>
        <end position="198"/>
    </location>
</feature>
<feature type="compositionally biased region" description="Polar residues" evidence="6">
    <location>
        <begin position="15"/>
        <end position="27"/>
    </location>
</feature>
<feature type="compositionally biased region" description="Low complexity" evidence="6">
    <location>
        <begin position="270"/>
        <end position="313"/>
    </location>
</feature>
<keyword evidence="2" id="KW-0479">Metal-binding</keyword>
<feature type="compositionally biased region" description="Basic residues" evidence="6">
    <location>
        <begin position="314"/>
        <end position="330"/>
    </location>
</feature>
<feature type="compositionally biased region" description="Low complexity" evidence="6">
    <location>
        <begin position="28"/>
        <end position="42"/>
    </location>
</feature>
<dbReference type="PANTHER" id="PTHR46481:SF10">
    <property type="entry name" value="ZINC FINGER BED DOMAIN-CONTAINING PROTEIN 39"/>
    <property type="match status" value="1"/>
</dbReference>
<accession>A0A8X7N3B3</accession>
<evidence type="ECO:0000313" key="8">
    <source>
        <dbReference type="Proteomes" id="UP000078113"/>
    </source>
</evidence>
<evidence type="ECO:0000256" key="6">
    <source>
        <dbReference type="SAM" id="MobiDB-lite"/>
    </source>
</evidence>
<comment type="caution">
    <text evidence="7">The sequence shown here is derived from an EMBL/GenBank/DDBJ whole genome shotgun (WGS) entry which is preliminary data.</text>
</comment>
<comment type="subcellular location">
    <subcellularLocation>
        <location evidence="1">Nucleus</location>
    </subcellularLocation>
</comment>
<keyword evidence="5" id="KW-0539">Nucleus</keyword>
<dbReference type="Proteomes" id="UP000078113">
    <property type="component" value="Unassembled WGS sequence"/>
</dbReference>
<feature type="region of interest" description="Disordered" evidence="6">
    <location>
        <begin position="1"/>
        <end position="339"/>
    </location>
</feature>
<dbReference type="SUPFAM" id="SSF53098">
    <property type="entry name" value="Ribonuclease H-like"/>
    <property type="match status" value="1"/>
</dbReference>
<dbReference type="PANTHER" id="PTHR46481">
    <property type="entry name" value="ZINC FINGER BED DOMAIN-CONTAINING PROTEIN 4"/>
    <property type="match status" value="1"/>
</dbReference>
<feature type="compositionally biased region" description="Acidic residues" evidence="6">
    <location>
        <begin position="706"/>
        <end position="738"/>
    </location>
</feature>